<sequence length="369" mass="39636">MLLASLFHFSQAQSFGHVELQSGFTVLVSSDVAAQISVAVICPTPSTSPLGDGEVAPLQLARLKSLVILQELVRCYRPDIERLTAEGLEQAQSKAEEYTLTNALGGFDGGEGTLDEFVPFQTDFVGLVMETTARGIQNSIMSWSRDAAASLHESPSVIRLARGFILNAETGDLVYSTQPGPSGSFFDQDPASRRLHHLHHSARVQQLIKRVAKALHESSPALTQIPSDPAVVVRFNYLSGGDLSELFTGVFSSGAVFYGNNALFRGRECELRSSGKLQQALAAHIGGKRMLNVLRDSSVDIELHVGCDGAAQEVWQALDALARPLIHAESALSDTAVKPSMQLPSCGVSTNEDVHSKESGSPRLPQQTT</sequence>
<feature type="region of interest" description="Disordered" evidence="1">
    <location>
        <begin position="343"/>
        <end position="369"/>
    </location>
</feature>
<keyword evidence="3" id="KW-1185">Reference proteome</keyword>
<gene>
    <name evidence="2" type="ORF">Pfra01_000466000</name>
</gene>
<evidence type="ECO:0000256" key="1">
    <source>
        <dbReference type="SAM" id="MobiDB-lite"/>
    </source>
</evidence>
<dbReference type="AlphaFoldDB" id="A0A9W6U493"/>
<evidence type="ECO:0000313" key="2">
    <source>
        <dbReference type="EMBL" id="GMF25688.1"/>
    </source>
</evidence>
<protein>
    <submittedName>
        <fullName evidence="2">Unnamed protein product</fullName>
    </submittedName>
</protein>
<accession>A0A9W6U493</accession>
<reference evidence="2" key="1">
    <citation type="submission" date="2023-04" db="EMBL/GenBank/DDBJ databases">
        <title>Phytophthora fragariaefolia NBRC 109709.</title>
        <authorList>
            <person name="Ichikawa N."/>
            <person name="Sato H."/>
            <person name="Tonouchi N."/>
        </authorList>
    </citation>
    <scope>NUCLEOTIDE SEQUENCE</scope>
    <source>
        <strain evidence="2">NBRC 109709</strain>
    </source>
</reference>
<dbReference type="OrthoDB" id="166905at2759"/>
<comment type="caution">
    <text evidence="2">The sequence shown here is derived from an EMBL/GenBank/DDBJ whole genome shotgun (WGS) entry which is preliminary data.</text>
</comment>
<organism evidence="2 3">
    <name type="scientific">Phytophthora fragariaefolia</name>
    <dbReference type="NCBI Taxonomy" id="1490495"/>
    <lineage>
        <taxon>Eukaryota</taxon>
        <taxon>Sar</taxon>
        <taxon>Stramenopiles</taxon>
        <taxon>Oomycota</taxon>
        <taxon>Peronosporomycetes</taxon>
        <taxon>Peronosporales</taxon>
        <taxon>Peronosporaceae</taxon>
        <taxon>Phytophthora</taxon>
    </lineage>
</organism>
<name>A0A9W6U493_9STRA</name>
<dbReference type="EMBL" id="BSXT01000365">
    <property type="protein sequence ID" value="GMF25688.1"/>
    <property type="molecule type" value="Genomic_DNA"/>
</dbReference>
<proteinExistence type="predicted"/>
<evidence type="ECO:0000313" key="3">
    <source>
        <dbReference type="Proteomes" id="UP001165121"/>
    </source>
</evidence>
<dbReference type="Proteomes" id="UP001165121">
    <property type="component" value="Unassembled WGS sequence"/>
</dbReference>